<dbReference type="RefSeq" id="WP_067595775.1">
    <property type="nucleotide sequence ID" value="NZ_JABMCZ010000005.1"/>
</dbReference>
<dbReference type="SUPFAM" id="SSF54427">
    <property type="entry name" value="NTF2-like"/>
    <property type="match status" value="1"/>
</dbReference>
<feature type="domain" description="DUF4440" evidence="1">
    <location>
        <begin position="8"/>
        <end position="114"/>
    </location>
</feature>
<dbReference type="Proteomes" id="UP000076512">
    <property type="component" value="Unassembled WGS sequence"/>
</dbReference>
<dbReference type="Pfam" id="PF14534">
    <property type="entry name" value="DUF4440"/>
    <property type="match status" value="1"/>
</dbReference>
<gene>
    <name evidence="2" type="ORF">AWN90_25400</name>
</gene>
<reference evidence="2 3" key="1">
    <citation type="submission" date="2016-04" db="EMBL/GenBank/DDBJ databases">
        <authorList>
            <person name="Evans L.H."/>
            <person name="Alamgir A."/>
            <person name="Owens N."/>
            <person name="Weber N.D."/>
            <person name="Virtaneva K."/>
            <person name="Barbian K."/>
            <person name="Babar A."/>
            <person name="Rosenke K."/>
        </authorList>
    </citation>
    <scope>NUCLEOTIDE SEQUENCE [LARGE SCALE GENOMIC DNA]</scope>
    <source>
        <strain evidence="2 3">IFM 0406</strain>
    </source>
</reference>
<evidence type="ECO:0000313" key="2">
    <source>
        <dbReference type="EMBL" id="KZM74555.1"/>
    </source>
</evidence>
<keyword evidence="3" id="KW-1185">Reference proteome</keyword>
<sequence>MRKDVETIARLESERFDAVLAGDADKLAVLCHPRLSYTHTNGATDTYESYLRKCRAGAWDFHRIDHPIHRIEVVGDTAVVLGEMTADFTSGGDEKRLDNVTLAVWSRDGADWRLLAMHPTPKSTEVREID</sequence>
<dbReference type="STRING" id="455432.AWN90_25400"/>
<dbReference type="AlphaFoldDB" id="A0A161WN56"/>
<evidence type="ECO:0000259" key="1">
    <source>
        <dbReference type="Pfam" id="PF14534"/>
    </source>
</evidence>
<accession>A0A161WN56</accession>
<organism evidence="2 3">
    <name type="scientific">Nocardia terpenica</name>
    <dbReference type="NCBI Taxonomy" id="455432"/>
    <lineage>
        <taxon>Bacteria</taxon>
        <taxon>Bacillati</taxon>
        <taxon>Actinomycetota</taxon>
        <taxon>Actinomycetes</taxon>
        <taxon>Mycobacteriales</taxon>
        <taxon>Nocardiaceae</taxon>
        <taxon>Nocardia</taxon>
    </lineage>
</organism>
<name>A0A161WN56_9NOCA</name>
<dbReference type="EMBL" id="LWGR01000005">
    <property type="protein sequence ID" value="KZM74555.1"/>
    <property type="molecule type" value="Genomic_DNA"/>
</dbReference>
<dbReference type="Gene3D" id="3.10.450.50">
    <property type="match status" value="1"/>
</dbReference>
<dbReference type="InterPro" id="IPR027843">
    <property type="entry name" value="DUF4440"/>
</dbReference>
<dbReference type="InterPro" id="IPR032710">
    <property type="entry name" value="NTF2-like_dom_sf"/>
</dbReference>
<comment type="caution">
    <text evidence="2">The sequence shown here is derived from an EMBL/GenBank/DDBJ whole genome shotgun (WGS) entry which is preliminary data.</text>
</comment>
<proteinExistence type="predicted"/>
<protein>
    <submittedName>
        <fullName evidence="2">DUF4440 domain-containing protein</fullName>
    </submittedName>
</protein>
<evidence type="ECO:0000313" key="3">
    <source>
        <dbReference type="Proteomes" id="UP000076512"/>
    </source>
</evidence>